<evidence type="ECO:0000256" key="1">
    <source>
        <dbReference type="SAM" id="Phobius"/>
    </source>
</evidence>
<comment type="caution">
    <text evidence="2">The sequence shown here is derived from an EMBL/GenBank/DDBJ whole genome shotgun (WGS) entry which is preliminary data.</text>
</comment>
<dbReference type="EMBL" id="VSRR010005049">
    <property type="protein sequence ID" value="MPC41418.1"/>
    <property type="molecule type" value="Genomic_DNA"/>
</dbReference>
<reference evidence="2 3" key="1">
    <citation type="submission" date="2019-05" db="EMBL/GenBank/DDBJ databases">
        <title>Another draft genome of Portunus trituberculatus and its Hox gene families provides insights of decapod evolution.</title>
        <authorList>
            <person name="Jeong J.-H."/>
            <person name="Song I."/>
            <person name="Kim S."/>
            <person name="Choi T."/>
            <person name="Kim D."/>
            <person name="Ryu S."/>
            <person name="Kim W."/>
        </authorList>
    </citation>
    <scope>NUCLEOTIDE SEQUENCE [LARGE SCALE GENOMIC DNA]</scope>
    <source>
        <tissue evidence="2">Muscle</tissue>
    </source>
</reference>
<protein>
    <submittedName>
        <fullName evidence="2">Uncharacterized protein</fullName>
    </submittedName>
</protein>
<sequence>MGRPGHGGPSVPKAIIVELPVTNVTYGSGYVSADRKMRQRDMWRSLSSSPLFCKMRFVIPCPRPFPRVISFFSLYIKCIITSYLFTFLFYLLLPITKIYIIQKT</sequence>
<keyword evidence="1" id="KW-1133">Transmembrane helix</keyword>
<keyword evidence="1" id="KW-0812">Transmembrane</keyword>
<evidence type="ECO:0000313" key="3">
    <source>
        <dbReference type="Proteomes" id="UP000324222"/>
    </source>
</evidence>
<proteinExistence type="predicted"/>
<feature type="transmembrane region" description="Helical" evidence="1">
    <location>
        <begin position="72"/>
        <end position="93"/>
    </location>
</feature>
<dbReference type="Proteomes" id="UP000324222">
    <property type="component" value="Unassembled WGS sequence"/>
</dbReference>
<keyword evidence="1" id="KW-0472">Membrane</keyword>
<dbReference type="AlphaFoldDB" id="A0A5B7F8I2"/>
<gene>
    <name evidence="2" type="ORF">E2C01_035008</name>
</gene>
<organism evidence="2 3">
    <name type="scientific">Portunus trituberculatus</name>
    <name type="common">Swimming crab</name>
    <name type="synonym">Neptunus trituberculatus</name>
    <dbReference type="NCBI Taxonomy" id="210409"/>
    <lineage>
        <taxon>Eukaryota</taxon>
        <taxon>Metazoa</taxon>
        <taxon>Ecdysozoa</taxon>
        <taxon>Arthropoda</taxon>
        <taxon>Crustacea</taxon>
        <taxon>Multicrustacea</taxon>
        <taxon>Malacostraca</taxon>
        <taxon>Eumalacostraca</taxon>
        <taxon>Eucarida</taxon>
        <taxon>Decapoda</taxon>
        <taxon>Pleocyemata</taxon>
        <taxon>Brachyura</taxon>
        <taxon>Eubrachyura</taxon>
        <taxon>Portunoidea</taxon>
        <taxon>Portunidae</taxon>
        <taxon>Portuninae</taxon>
        <taxon>Portunus</taxon>
    </lineage>
</organism>
<accession>A0A5B7F8I2</accession>
<evidence type="ECO:0000313" key="2">
    <source>
        <dbReference type="EMBL" id="MPC41418.1"/>
    </source>
</evidence>
<keyword evidence="3" id="KW-1185">Reference proteome</keyword>
<name>A0A5B7F8I2_PORTR</name>